<reference evidence="1 2" key="1">
    <citation type="journal article" date="2018" name="Vet. Microbiol.">
        <title>Clonal diversity and geographic distribution of methicillin-resistant Staphylococcus pseudintermedius from Australian animals: Discovery of novel sequence types.</title>
        <authorList>
            <person name="Worthing K.A."/>
            <person name="Abraham S."/>
            <person name="Coombs G.W."/>
            <person name="Pang S."/>
            <person name="Saputra S."/>
            <person name="Jordan D."/>
            <person name="Trott D.J."/>
            <person name="Norris J.M."/>
        </authorList>
    </citation>
    <scope>NUCLEOTIDE SEQUENCE [LARGE SCALE GENOMIC DNA]</scope>
    <source>
        <strain evidence="1 2">ST71 3</strain>
    </source>
</reference>
<dbReference type="Proteomes" id="UP000246351">
    <property type="component" value="Unassembled WGS sequence"/>
</dbReference>
<evidence type="ECO:0000313" key="1">
    <source>
        <dbReference type="EMBL" id="PWZ97674.1"/>
    </source>
</evidence>
<dbReference type="Gene3D" id="2.60.300.12">
    <property type="entry name" value="HesB-like domain"/>
    <property type="match status" value="1"/>
</dbReference>
<sequence length="54" mass="5470">FGEEDAPILNGTTIDFKQSLMGGGFQIDNPNAIASCGCGSSFRTAQAAGSPESC</sequence>
<dbReference type="SUPFAM" id="SSF89360">
    <property type="entry name" value="HesB-like domain"/>
    <property type="match status" value="1"/>
</dbReference>
<name>A0A317Z7V1_STAPS</name>
<accession>A0A317Z7V1</accession>
<comment type="caution">
    <text evidence="1">The sequence shown here is derived from an EMBL/GenBank/DDBJ whole genome shotgun (WGS) entry which is preliminary data.</text>
</comment>
<organism evidence="1 2">
    <name type="scientific">Staphylococcus pseudintermedius</name>
    <dbReference type="NCBI Taxonomy" id="283734"/>
    <lineage>
        <taxon>Bacteria</taxon>
        <taxon>Bacillati</taxon>
        <taxon>Bacillota</taxon>
        <taxon>Bacilli</taxon>
        <taxon>Bacillales</taxon>
        <taxon>Staphylococcaceae</taxon>
        <taxon>Staphylococcus</taxon>
        <taxon>Staphylococcus intermedius group</taxon>
    </lineage>
</organism>
<dbReference type="InterPro" id="IPR035903">
    <property type="entry name" value="HesB-like_dom_sf"/>
</dbReference>
<dbReference type="AlphaFoldDB" id="A0A317Z7V1"/>
<dbReference type="PROSITE" id="PS01152">
    <property type="entry name" value="HESB"/>
    <property type="match status" value="1"/>
</dbReference>
<dbReference type="InterPro" id="IPR017870">
    <property type="entry name" value="FeS_cluster_insertion_CS"/>
</dbReference>
<gene>
    <name evidence="1" type="ORF">DD924_11985</name>
</gene>
<feature type="non-terminal residue" evidence="1">
    <location>
        <position position="1"/>
    </location>
</feature>
<proteinExistence type="predicted"/>
<dbReference type="EMBL" id="QEIV01001174">
    <property type="protein sequence ID" value="PWZ97674.1"/>
    <property type="molecule type" value="Genomic_DNA"/>
</dbReference>
<protein>
    <submittedName>
        <fullName evidence="1">Iron-sulfur cluster assembly accessory protein</fullName>
    </submittedName>
</protein>
<evidence type="ECO:0000313" key="2">
    <source>
        <dbReference type="Proteomes" id="UP000246351"/>
    </source>
</evidence>